<evidence type="ECO:0000313" key="2">
    <source>
        <dbReference type="Proteomes" id="UP000246073"/>
    </source>
</evidence>
<sequence>MIGGSLGWLVQKLARDFTNSTDPLVHRENDDLNRLMPRE</sequence>
<dbReference type="AlphaFoldDB" id="A0A2P9HHB1"/>
<evidence type="ECO:0000313" key="1">
    <source>
        <dbReference type="EMBL" id="SPL63456.1"/>
    </source>
</evidence>
<organism evidence="1 2">
    <name type="scientific">Ochrobactrum soli</name>
    <dbReference type="NCBI Taxonomy" id="2448455"/>
    <lineage>
        <taxon>Bacteria</taxon>
        <taxon>Pseudomonadati</taxon>
        <taxon>Pseudomonadota</taxon>
        <taxon>Alphaproteobacteria</taxon>
        <taxon>Hyphomicrobiales</taxon>
        <taxon>Brucellaceae</taxon>
        <taxon>Brucella/Ochrobactrum group</taxon>
        <taxon>Ochrobactrum</taxon>
    </lineage>
</organism>
<dbReference type="EMBL" id="OOFM01000004">
    <property type="protein sequence ID" value="SPL63456.1"/>
    <property type="molecule type" value="Genomic_DNA"/>
</dbReference>
<accession>A0A2P9HHB1</accession>
<dbReference type="Proteomes" id="UP000246073">
    <property type="component" value="Unassembled WGS sequence"/>
</dbReference>
<proteinExistence type="predicted"/>
<protein>
    <submittedName>
        <fullName evidence="1">Uncharacterized protein</fullName>
    </submittedName>
</protein>
<name>A0A2P9HHB1_9HYPH</name>
<gene>
    <name evidence="1" type="ORF">OHAE_3388</name>
</gene>
<reference evidence="2" key="1">
    <citation type="submission" date="2017-12" db="EMBL/GenBank/DDBJ databases">
        <authorList>
            <person name="Diaz M."/>
        </authorList>
    </citation>
    <scope>NUCLEOTIDE SEQUENCE [LARGE SCALE GENOMIC DNA]</scope>
    <source>
        <strain evidence="2">FI11154</strain>
    </source>
</reference>